<feature type="region of interest" description="Disordered" evidence="5">
    <location>
        <begin position="97"/>
        <end position="124"/>
    </location>
</feature>
<comment type="similarity">
    <text evidence="1">Belongs to the sigma-70 factor family. ECF subfamily.</text>
</comment>
<feature type="region of interest" description="Disordered" evidence="5">
    <location>
        <begin position="181"/>
        <end position="201"/>
    </location>
</feature>
<dbReference type="InterPro" id="IPR013249">
    <property type="entry name" value="RNA_pol_sigma70_r4_t2"/>
</dbReference>
<dbReference type="GO" id="GO:0003677">
    <property type="term" value="F:DNA binding"/>
    <property type="evidence" value="ECO:0007669"/>
    <property type="project" value="InterPro"/>
</dbReference>
<dbReference type="EMBL" id="BHZD01000001">
    <property type="protein sequence ID" value="GCD46726.1"/>
    <property type="molecule type" value="Genomic_DNA"/>
</dbReference>
<evidence type="ECO:0000313" key="8">
    <source>
        <dbReference type="EMBL" id="GCD46726.1"/>
    </source>
</evidence>
<protein>
    <submittedName>
        <fullName evidence="8">RNA polymerase sigma factor</fullName>
    </submittedName>
</protein>
<dbReference type="InterPro" id="IPR014284">
    <property type="entry name" value="RNA_pol_sigma-70_dom"/>
</dbReference>
<dbReference type="Pfam" id="PF04542">
    <property type="entry name" value="Sigma70_r2"/>
    <property type="match status" value="1"/>
</dbReference>
<keyword evidence="2" id="KW-0805">Transcription regulation</keyword>
<dbReference type="SUPFAM" id="SSF88946">
    <property type="entry name" value="Sigma2 domain of RNA polymerase sigma factors"/>
    <property type="match status" value="1"/>
</dbReference>
<dbReference type="Gene3D" id="1.10.10.10">
    <property type="entry name" value="Winged helix-like DNA-binding domain superfamily/Winged helix DNA-binding domain"/>
    <property type="match status" value="1"/>
</dbReference>
<dbReference type="PANTHER" id="PTHR43133">
    <property type="entry name" value="RNA POLYMERASE ECF-TYPE SIGMA FACTO"/>
    <property type="match status" value="1"/>
</dbReference>
<keyword evidence="4" id="KW-0804">Transcription</keyword>
<gene>
    <name evidence="8" type="ORF">GKJPGBOP_06477</name>
</gene>
<dbReference type="Gene3D" id="1.10.1740.10">
    <property type="match status" value="1"/>
</dbReference>
<evidence type="ECO:0000256" key="4">
    <source>
        <dbReference type="ARBA" id="ARBA00023163"/>
    </source>
</evidence>
<feature type="domain" description="RNA polymerase sigma factor 70 region 4 type 2" evidence="7">
    <location>
        <begin position="127"/>
        <end position="178"/>
    </location>
</feature>
<name>A0A401WBJ1_STREY</name>
<evidence type="ECO:0000256" key="2">
    <source>
        <dbReference type="ARBA" id="ARBA00023015"/>
    </source>
</evidence>
<accession>A0A401WBJ1</accession>
<evidence type="ECO:0000313" key="9">
    <source>
        <dbReference type="Proteomes" id="UP000286746"/>
    </source>
</evidence>
<dbReference type="GO" id="GO:0016987">
    <property type="term" value="F:sigma factor activity"/>
    <property type="evidence" value="ECO:0007669"/>
    <property type="project" value="UniProtKB-KW"/>
</dbReference>
<dbReference type="PANTHER" id="PTHR43133:SF62">
    <property type="entry name" value="RNA POLYMERASE SIGMA FACTOR SIGZ"/>
    <property type="match status" value="1"/>
</dbReference>
<evidence type="ECO:0000256" key="5">
    <source>
        <dbReference type="SAM" id="MobiDB-lite"/>
    </source>
</evidence>
<organism evidence="8 9">
    <name type="scientific">Streptomyces paromomycinus</name>
    <name type="common">Streptomyces rimosus subsp. paromomycinus</name>
    <dbReference type="NCBI Taxonomy" id="92743"/>
    <lineage>
        <taxon>Bacteria</taxon>
        <taxon>Bacillati</taxon>
        <taxon>Actinomycetota</taxon>
        <taxon>Actinomycetes</taxon>
        <taxon>Kitasatosporales</taxon>
        <taxon>Streptomycetaceae</taxon>
        <taxon>Streptomyces</taxon>
    </lineage>
</organism>
<evidence type="ECO:0000256" key="3">
    <source>
        <dbReference type="ARBA" id="ARBA00023082"/>
    </source>
</evidence>
<dbReference type="Pfam" id="PF08281">
    <property type="entry name" value="Sigma70_r4_2"/>
    <property type="match status" value="1"/>
</dbReference>
<dbReference type="AlphaFoldDB" id="A0A401WBJ1"/>
<proteinExistence type="inferred from homology"/>
<sequence length="201" mass="21517">MDGTTRYPPRDRELHRRLVYGDETALGEAYDAYSALVRTVARRVTGSTAVAGEVTQRVFIDLWTCPYAFEPGQGSLRAWLSIRGHHGAVARMREAEAEAERAGCGTEGEEGAEGAEGSSEPVEEARVALHTALTELPLPEREALHLACFAGRTYRQVAVELGIAETAATARLRNALSSLADRLAGPPAGPGSPADEARDEC</sequence>
<feature type="domain" description="RNA polymerase sigma-70 region 2" evidence="6">
    <location>
        <begin position="30"/>
        <end position="94"/>
    </location>
</feature>
<dbReference type="NCBIfam" id="TIGR02937">
    <property type="entry name" value="sigma70-ECF"/>
    <property type="match status" value="1"/>
</dbReference>
<evidence type="ECO:0000259" key="6">
    <source>
        <dbReference type="Pfam" id="PF04542"/>
    </source>
</evidence>
<dbReference type="RefSeq" id="WP_246177683.1">
    <property type="nucleotide sequence ID" value="NZ_BHZD01000001.1"/>
</dbReference>
<dbReference type="InterPro" id="IPR007627">
    <property type="entry name" value="RNA_pol_sigma70_r2"/>
</dbReference>
<dbReference type="SUPFAM" id="SSF88659">
    <property type="entry name" value="Sigma3 and sigma4 domains of RNA polymerase sigma factors"/>
    <property type="match status" value="1"/>
</dbReference>
<comment type="caution">
    <text evidence="8">The sequence shown here is derived from an EMBL/GenBank/DDBJ whole genome shotgun (WGS) entry which is preliminary data.</text>
</comment>
<keyword evidence="3" id="KW-0731">Sigma factor</keyword>
<keyword evidence="9" id="KW-1185">Reference proteome</keyword>
<dbReference type="Proteomes" id="UP000286746">
    <property type="component" value="Unassembled WGS sequence"/>
</dbReference>
<reference evidence="8 9" key="1">
    <citation type="submission" date="2018-11" db="EMBL/GenBank/DDBJ databases">
        <title>Whole genome sequence of Streptomyces paromomycinus NBRC 15454(T).</title>
        <authorList>
            <person name="Komaki H."/>
            <person name="Tamura T."/>
        </authorList>
    </citation>
    <scope>NUCLEOTIDE SEQUENCE [LARGE SCALE GENOMIC DNA]</scope>
    <source>
        <strain evidence="8 9">NBRC 15454</strain>
    </source>
</reference>
<dbReference type="InterPro" id="IPR039425">
    <property type="entry name" value="RNA_pol_sigma-70-like"/>
</dbReference>
<evidence type="ECO:0000256" key="1">
    <source>
        <dbReference type="ARBA" id="ARBA00010641"/>
    </source>
</evidence>
<dbReference type="InterPro" id="IPR013325">
    <property type="entry name" value="RNA_pol_sigma_r2"/>
</dbReference>
<dbReference type="InterPro" id="IPR013324">
    <property type="entry name" value="RNA_pol_sigma_r3/r4-like"/>
</dbReference>
<evidence type="ECO:0000259" key="7">
    <source>
        <dbReference type="Pfam" id="PF08281"/>
    </source>
</evidence>
<dbReference type="InterPro" id="IPR036388">
    <property type="entry name" value="WH-like_DNA-bd_sf"/>
</dbReference>
<dbReference type="GO" id="GO:0006352">
    <property type="term" value="P:DNA-templated transcription initiation"/>
    <property type="evidence" value="ECO:0007669"/>
    <property type="project" value="InterPro"/>
</dbReference>